<comment type="similarity">
    <text evidence="1">Belongs to the helicase family. RLR subfamily.</text>
</comment>
<evidence type="ECO:0000256" key="6">
    <source>
        <dbReference type="ARBA" id="ARBA00022859"/>
    </source>
</evidence>
<dbReference type="GO" id="GO:0003727">
    <property type="term" value="F:single-stranded RNA binding"/>
    <property type="evidence" value="ECO:0007669"/>
    <property type="project" value="EnsemblMetazoa"/>
</dbReference>
<keyword evidence="3" id="KW-0547">Nucleotide-binding</keyword>
<dbReference type="GO" id="GO:0003725">
    <property type="term" value="F:double-stranded RNA binding"/>
    <property type="evidence" value="ECO:0007669"/>
    <property type="project" value="EnsemblMetazoa"/>
</dbReference>
<dbReference type="AlphaFoldDB" id="A0A8R1DIT3"/>
<dbReference type="Pfam" id="PF11648">
    <property type="entry name" value="RIG-I_C-RD"/>
    <property type="match status" value="1"/>
</dbReference>
<evidence type="ECO:0000256" key="2">
    <source>
        <dbReference type="ARBA" id="ARBA00022588"/>
    </source>
</evidence>
<evidence type="ECO:0000256" key="4">
    <source>
        <dbReference type="ARBA" id="ARBA00022801"/>
    </source>
</evidence>
<reference evidence="13" key="1">
    <citation type="submission" date="2010-08" db="EMBL/GenBank/DDBJ databases">
        <authorList>
            <consortium name="Caenorhabditis japonica Sequencing Consortium"/>
            <person name="Wilson R.K."/>
        </authorList>
    </citation>
    <scope>NUCLEOTIDE SEQUENCE [LARGE SCALE GENOMIC DNA]</scope>
    <source>
        <strain evidence="13">DF5081</strain>
    </source>
</reference>
<dbReference type="GO" id="GO:0070063">
    <property type="term" value="F:RNA polymerase binding"/>
    <property type="evidence" value="ECO:0007669"/>
    <property type="project" value="EnsemblMetazoa"/>
</dbReference>
<dbReference type="GO" id="GO:0000794">
    <property type="term" value="C:condensed nuclear chromosome"/>
    <property type="evidence" value="ECO:0007669"/>
    <property type="project" value="EnsemblMetazoa"/>
</dbReference>
<keyword evidence="8" id="KW-0175">Coiled coil</keyword>
<feature type="coiled-coil region" evidence="8">
    <location>
        <begin position="559"/>
        <end position="590"/>
    </location>
</feature>
<dbReference type="SMART" id="SM00487">
    <property type="entry name" value="DEXDc"/>
    <property type="match status" value="1"/>
</dbReference>
<dbReference type="GO" id="GO:0016887">
    <property type="term" value="F:ATP hydrolysis activity"/>
    <property type="evidence" value="ECO:0007669"/>
    <property type="project" value="EnsemblMetazoa"/>
</dbReference>
<comment type="catalytic activity">
    <reaction evidence="7">
        <text>ATP + H2O = ADP + phosphate + H(+)</text>
        <dbReference type="Rhea" id="RHEA:13065"/>
        <dbReference type="ChEBI" id="CHEBI:15377"/>
        <dbReference type="ChEBI" id="CHEBI:15378"/>
        <dbReference type="ChEBI" id="CHEBI:30616"/>
        <dbReference type="ChEBI" id="CHEBI:43474"/>
        <dbReference type="ChEBI" id="CHEBI:456216"/>
        <dbReference type="EC" id="3.6.4.13"/>
    </reaction>
    <physiologicalReaction direction="left-to-right" evidence="7">
        <dbReference type="Rhea" id="RHEA:13066"/>
    </physiologicalReaction>
</comment>
<sequence>MSFYYRFYEPDVETTELKLRSYQEELVQPALEGRNCVIVAPTGSGKTEVAIYAALHHIGEMISNRKAARVVLVVPTIALVAQQKERVLKYCRGKYHVDGFHGSEESKTGNGRRDDVLNSHVAVMTPQILVNMLQSVRQTERLYISDFSMIVLDEVHRASGNHPYVEISRLVQDWAHAKPQIIGLTASLNINATAHVDISRMLESIYEMLAILNTPYLSTITKQENIDELNRHVGKPDDSVEVCDPPSDVDAPLRGFIKRILHTYHTKLCNELDSLVKNRHNAFPTHYLKNFRNAKTDKFELYESFLQSVCQDLNKLNTADKGLAQLYTKYIRVYVEARGIVEVMPPTVALEYMKEALDKLNLNHTLSQFSDFSQNYEALTKNIDHKDPVIVIKLKNTIIEQFRVAPDSRVIIFVTQRSTAQRVCDFLNKSGIMDQFKMRNDGDSVGYVLGVNNSGAVQQSSQEQERVLDRFNNGKLKVLVATSVIEEGLDVTACNLIIKYNCSSGSAIQLIQQRGRARAKNSRSVLLAVSSAVNMKENNALISEKYMKACLTMIVKNTQKQLEIEVEKIKKRLEAERRRELEEQASMRLRHADKSYKVICASCNKHFCKSTAIKKIYSNYMVMEPEIWDHLDLVSRARKVNKMHAADCVSLCNIKCKHCKADIGRAYKIRGVYLPQLAVKELTFVPVHGNRMDTETKGKWKDVEEQLFFVPEAREADFKVMLNALVTSESNMEKKRLLDFDSKQHVKAIEIDAPCAVGLLGNRVETRR</sequence>
<proteinExistence type="inferred from homology"/>
<evidence type="ECO:0000259" key="9">
    <source>
        <dbReference type="PROSITE" id="PS51192"/>
    </source>
</evidence>
<evidence type="ECO:0000259" key="10">
    <source>
        <dbReference type="PROSITE" id="PS51194"/>
    </source>
</evidence>
<organism evidence="12 13">
    <name type="scientific">Caenorhabditis japonica</name>
    <dbReference type="NCBI Taxonomy" id="281687"/>
    <lineage>
        <taxon>Eukaryota</taxon>
        <taxon>Metazoa</taxon>
        <taxon>Ecdysozoa</taxon>
        <taxon>Nematoda</taxon>
        <taxon>Chromadorea</taxon>
        <taxon>Rhabditida</taxon>
        <taxon>Rhabditina</taxon>
        <taxon>Rhabditomorpha</taxon>
        <taxon>Rhabditoidea</taxon>
        <taxon>Rhabditidae</taxon>
        <taxon>Peloderinae</taxon>
        <taxon>Caenorhabditis</taxon>
    </lineage>
</organism>
<dbReference type="PROSITE" id="PS51194">
    <property type="entry name" value="HELICASE_CTER"/>
    <property type="match status" value="1"/>
</dbReference>
<protein>
    <recommendedName>
        <fullName evidence="14">RNA helicase</fullName>
    </recommendedName>
</protein>
<dbReference type="SUPFAM" id="SSF52540">
    <property type="entry name" value="P-loop containing nucleoside triphosphate hydrolases"/>
    <property type="match status" value="1"/>
</dbReference>
<feature type="domain" description="RLR CTR" evidence="11">
    <location>
        <begin position="586"/>
        <end position="717"/>
    </location>
</feature>
<evidence type="ECO:0000259" key="11">
    <source>
        <dbReference type="PROSITE" id="PS51789"/>
    </source>
</evidence>
<dbReference type="Pfam" id="PF00271">
    <property type="entry name" value="Helicase_C"/>
    <property type="match status" value="1"/>
</dbReference>
<dbReference type="EnsemblMetazoa" id="CJA03994.1">
    <property type="protein sequence ID" value="CJA03994.1"/>
    <property type="gene ID" value="WBGene00123198"/>
</dbReference>
<evidence type="ECO:0000256" key="8">
    <source>
        <dbReference type="SAM" id="Coils"/>
    </source>
</evidence>
<dbReference type="PANTHER" id="PTHR14074:SF16">
    <property type="entry name" value="ANTIVIRAL INNATE IMMUNE RESPONSE RECEPTOR RIG-I"/>
    <property type="match status" value="1"/>
</dbReference>
<evidence type="ECO:0000256" key="3">
    <source>
        <dbReference type="ARBA" id="ARBA00022741"/>
    </source>
</evidence>
<evidence type="ECO:0000256" key="5">
    <source>
        <dbReference type="ARBA" id="ARBA00022840"/>
    </source>
</evidence>
<dbReference type="InterPro" id="IPR021673">
    <property type="entry name" value="RLR_CTR"/>
</dbReference>
<accession>A0A8R1DIT3</accession>
<dbReference type="GO" id="GO:0005524">
    <property type="term" value="F:ATP binding"/>
    <property type="evidence" value="ECO:0007669"/>
    <property type="project" value="UniProtKB-KW"/>
</dbReference>
<dbReference type="GO" id="GO:0030422">
    <property type="term" value="P:siRNA processing"/>
    <property type="evidence" value="ECO:0007669"/>
    <property type="project" value="EnsemblMetazoa"/>
</dbReference>
<dbReference type="GO" id="GO:0003724">
    <property type="term" value="F:RNA helicase activity"/>
    <property type="evidence" value="ECO:0007669"/>
    <property type="project" value="UniProtKB-EC"/>
</dbReference>
<keyword evidence="5" id="KW-0067">ATP-binding</keyword>
<dbReference type="Proteomes" id="UP000005237">
    <property type="component" value="Unassembled WGS sequence"/>
</dbReference>
<evidence type="ECO:0000313" key="12">
    <source>
        <dbReference type="EnsemblMetazoa" id="CJA03994.1"/>
    </source>
</evidence>
<dbReference type="InterPro" id="IPR002464">
    <property type="entry name" value="DNA/RNA_helicase_DEAH_CS"/>
</dbReference>
<name>A0A8R1DIT3_CAEJA</name>
<dbReference type="GO" id="GO:0070090">
    <property type="term" value="C:metaphase plate"/>
    <property type="evidence" value="ECO:0007669"/>
    <property type="project" value="EnsemblMetazoa"/>
</dbReference>
<dbReference type="InterPro" id="IPR051363">
    <property type="entry name" value="RLR_Helicase"/>
</dbReference>
<dbReference type="InterPro" id="IPR014001">
    <property type="entry name" value="Helicase_ATP-bd"/>
</dbReference>
<feature type="domain" description="Helicase C-terminal" evidence="10">
    <location>
        <begin position="393"/>
        <end position="570"/>
    </location>
</feature>
<dbReference type="InterPro" id="IPR001650">
    <property type="entry name" value="Helicase_C-like"/>
</dbReference>
<dbReference type="GO" id="GO:1903863">
    <property type="term" value="P:P granule assembly"/>
    <property type="evidence" value="ECO:0007669"/>
    <property type="project" value="EnsemblMetazoa"/>
</dbReference>
<keyword evidence="13" id="KW-1185">Reference proteome</keyword>
<keyword evidence="2" id="KW-0399">Innate immunity</keyword>
<dbReference type="InterPro" id="IPR011545">
    <property type="entry name" value="DEAD/DEAH_box_helicase_dom"/>
</dbReference>
<evidence type="ECO:0008006" key="14">
    <source>
        <dbReference type="Google" id="ProtNLM"/>
    </source>
</evidence>
<dbReference type="SMART" id="SM00490">
    <property type="entry name" value="HELICc"/>
    <property type="match status" value="1"/>
</dbReference>
<dbReference type="PROSITE" id="PS51192">
    <property type="entry name" value="HELICASE_ATP_BIND_1"/>
    <property type="match status" value="1"/>
</dbReference>
<dbReference type="Pfam" id="PF00270">
    <property type="entry name" value="DEAD"/>
    <property type="match status" value="1"/>
</dbReference>
<dbReference type="PROSITE" id="PS00690">
    <property type="entry name" value="DEAH_ATP_HELICASE"/>
    <property type="match status" value="1"/>
</dbReference>
<dbReference type="GO" id="GO:0043186">
    <property type="term" value="C:P granule"/>
    <property type="evidence" value="ECO:0007669"/>
    <property type="project" value="EnsemblMetazoa"/>
</dbReference>
<dbReference type="Gene3D" id="1.20.1320.30">
    <property type="match status" value="1"/>
</dbReference>
<keyword evidence="4" id="KW-0378">Hydrolase</keyword>
<dbReference type="GO" id="GO:0045087">
    <property type="term" value="P:innate immune response"/>
    <property type="evidence" value="ECO:0007669"/>
    <property type="project" value="UniProtKB-KW"/>
</dbReference>
<evidence type="ECO:0000256" key="7">
    <source>
        <dbReference type="ARBA" id="ARBA00049390"/>
    </source>
</evidence>
<dbReference type="PROSITE" id="PS51789">
    <property type="entry name" value="RLR_CTR"/>
    <property type="match status" value="1"/>
</dbReference>
<dbReference type="GO" id="GO:0035194">
    <property type="term" value="P:regulatory ncRNA-mediated post-transcriptional gene silencing"/>
    <property type="evidence" value="ECO:0007669"/>
    <property type="project" value="EnsemblMetazoa"/>
</dbReference>
<evidence type="ECO:0000256" key="1">
    <source>
        <dbReference type="ARBA" id="ARBA00006866"/>
    </source>
</evidence>
<dbReference type="InterPro" id="IPR038557">
    <property type="entry name" value="RLR_C_sf"/>
</dbReference>
<reference evidence="12" key="2">
    <citation type="submission" date="2022-06" db="UniProtKB">
        <authorList>
            <consortium name="EnsemblMetazoa"/>
        </authorList>
    </citation>
    <scope>IDENTIFICATION</scope>
    <source>
        <strain evidence="12">DF5081</strain>
    </source>
</reference>
<feature type="domain" description="Helicase ATP-binding" evidence="9">
    <location>
        <begin position="27"/>
        <end position="206"/>
    </location>
</feature>
<keyword evidence="6" id="KW-0391">Immunity</keyword>
<dbReference type="Gene3D" id="3.40.50.300">
    <property type="entry name" value="P-loop containing nucleotide triphosphate hydrolases"/>
    <property type="match status" value="2"/>
</dbReference>
<evidence type="ECO:0000313" key="13">
    <source>
        <dbReference type="Proteomes" id="UP000005237"/>
    </source>
</evidence>
<dbReference type="InterPro" id="IPR027417">
    <property type="entry name" value="P-loop_NTPase"/>
</dbReference>
<dbReference type="Gene3D" id="2.170.150.30">
    <property type="entry name" value="RIG-I-like receptor, C-terminal regulatory domain"/>
    <property type="match status" value="1"/>
</dbReference>
<dbReference type="PANTHER" id="PTHR14074">
    <property type="entry name" value="HELICASE WITH DEATH DOMAIN-RELATED"/>
    <property type="match status" value="1"/>
</dbReference>